<name>A0A235BW92_UNCW3</name>
<organism evidence="2 3">
    <name type="scientific">candidate division WOR-3 bacterium JGI_Cruoil_03_51_56</name>
    <dbReference type="NCBI Taxonomy" id="1973747"/>
    <lineage>
        <taxon>Bacteria</taxon>
        <taxon>Bacteria division WOR-3</taxon>
    </lineage>
</organism>
<reference evidence="2 3" key="1">
    <citation type="submission" date="2017-07" db="EMBL/GenBank/DDBJ databases">
        <title>Recovery of genomes from metagenomes via a dereplication, aggregation, and scoring strategy.</title>
        <authorList>
            <person name="Sieber C.M."/>
            <person name="Probst A.J."/>
            <person name="Sharrar A."/>
            <person name="Thomas B.C."/>
            <person name="Hess M."/>
            <person name="Tringe S.G."/>
            <person name="Banfield J.F."/>
        </authorList>
    </citation>
    <scope>NUCLEOTIDE SEQUENCE [LARGE SCALE GENOMIC DNA]</scope>
    <source>
        <strain evidence="2">JGI_Cruoil_03_51_56</strain>
    </source>
</reference>
<dbReference type="AlphaFoldDB" id="A0A235BW92"/>
<dbReference type="InterPro" id="IPR016071">
    <property type="entry name" value="Staphylococal_nuclease_OB-fold"/>
</dbReference>
<proteinExistence type="predicted"/>
<protein>
    <recommendedName>
        <fullName evidence="1">TNase-like domain-containing protein</fullName>
    </recommendedName>
</protein>
<feature type="domain" description="TNase-like" evidence="1">
    <location>
        <begin position="17"/>
        <end position="138"/>
    </location>
</feature>
<dbReference type="SMART" id="SM00318">
    <property type="entry name" value="SNc"/>
    <property type="match status" value="1"/>
</dbReference>
<gene>
    <name evidence="2" type="ORF">CH330_04735</name>
</gene>
<dbReference type="Proteomes" id="UP000215559">
    <property type="component" value="Unassembled WGS sequence"/>
</dbReference>
<dbReference type="Pfam" id="PF00565">
    <property type="entry name" value="SNase"/>
    <property type="match status" value="1"/>
</dbReference>
<dbReference type="PROSITE" id="PS50830">
    <property type="entry name" value="TNASE_3"/>
    <property type="match status" value="1"/>
</dbReference>
<evidence type="ECO:0000259" key="1">
    <source>
        <dbReference type="PROSITE" id="PS50830"/>
    </source>
</evidence>
<comment type="caution">
    <text evidence="2">The sequence shown here is derived from an EMBL/GenBank/DDBJ whole genome shotgun (WGS) entry which is preliminary data.</text>
</comment>
<evidence type="ECO:0000313" key="3">
    <source>
        <dbReference type="Proteomes" id="UP000215559"/>
    </source>
</evidence>
<accession>A0A235BW92</accession>
<sequence length="259" mass="29541">MRKELVLFLAVAMGFVQAQTRQVVRVDNGTDFLTSDSEQVRLIGVNAPEIYQPGGDICRDVLEKFVLGRKVRLEADCDKDSIGRLLRYVFVGDTLVNAILVRKGFASVSLSEKGLKYRDSLLVLEETACRIGKGLWPFDVFTRPRFSGKPETAKQDTGKLSWLEEISWKDADKYVGRMVRVKGMVVATYKSDKVFIMNFHQDYRKHFKAVVFAGDFNKFPAFPKDYYKKRLVRVTGVIKEYQGAAEIVVHDPDQIEILK</sequence>
<dbReference type="Gene3D" id="2.40.50.90">
    <property type="match status" value="1"/>
</dbReference>
<dbReference type="SUPFAM" id="SSF50199">
    <property type="entry name" value="Staphylococcal nuclease"/>
    <property type="match status" value="1"/>
</dbReference>
<dbReference type="InterPro" id="IPR035437">
    <property type="entry name" value="SNase_OB-fold_sf"/>
</dbReference>
<dbReference type="EMBL" id="NOZP01000083">
    <property type="protein sequence ID" value="OYD15815.1"/>
    <property type="molecule type" value="Genomic_DNA"/>
</dbReference>
<evidence type="ECO:0000313" key="2">
    <source>
        <dbReference type="EMBL" id="OYD15815.1"/>
    </source>
</evidence>